<dbReference type="InterPro" id="IPR003615">
    <property type="entry name" value="HNH_nuc"/>
</dbReference>
<sequence length="204" mass="24036">MTLDRVYGIIHDMKRNPRIPCKYCGEIRTESRNLEFCSRQCSNDFRANKKYETYDELIKEKILKNIEVDENGCWNWKKSKSKSGYACITWKGQKKRGNRISYQTFKGMIPEGLLVCHQCDNRLCLNPEHLFLGNQKENMRDAQKKNRSIKGEKVSISKLKEKEVLQIREMAKMREKSHEKIGEMFGVSQSTVSLIAKRLIWKHI</sequence>
<reference evidence="5" key="1">
    <citation type="submission" date="2020-05" db="EMBL/GenBank/DDBJ databases">
        <authorList>
            <person name="Chiriac C."/>
            <person name="Salcher M."/>
            <person name="Ghai R."/>
            <person name="Kavagutti S V."/>
        </authorList>
    </citation>
    <scope>NUCLEOTIDE SEQUENCE</scope>
</reference>
<accession>A0A6J5S243</accession>
<dbReference type="InterPro" id="IPR044930">
    <property type="entry name" value="Homing_endonuclease_His-Me"/>
</dbReference>
<gene>
    <name evidence="5" type="ORF">UFOVP1357_56</name>
    <name evidence="2" type="ORF">UFOVP18_16</name>
    <name evidence="4" type="ORF">UFOVP258_9</name>
    <name evidence="3" type="ORF">UFOVP82_18</name>
</gene>
<dbReference type="EMBL" id="LR797304">
    <property type="protein sequence ID" value="CAB4200605.1"/>
    <property type="molecule type" value="Genomic_DNA"/>
</dbReference>
<dbReference type="GO" id="GO:0004519">
    <property type="term" value="F:endonuclease activity"/>
    <property type="evidence" value="ECO:0007669"/>
    <property type="project" value="InterPro"/>
</dbReference>
<dbReference type="Gene3D" id="3.90.75.10">
    <property type="entry name" value="Homing Intron 3 (I-ppo) Encoded Endonuclease, Chain A"/>
    <property type="match status" value="1"/>
</dbReference>
<dbReference type="InterPro" id="IPR044925">
    <property type="entry name" value="His-Me_finger_sf"/>
</dbReference>
<evidence type="ECO:0000313" key="2">
    <source>
        <dbReference type="EMBL" id="CAB4121561.1"/>
    </source>
</evidence>
<name>A0A6J5S243_9CAUD</name>
<feature type="domain" description="HNH nuclease" evidence="1">
    <location>
        <begin position="99"/>
        <end position="140"/>
    </location>
</feature>
<evidence type="ECO:0000313" key="4">
    <source>
        <dbReference type="EMBL" id="CAB4132362.1"/>
    </source>
</evidence>
<dbReference type="EMBL" id="LR796264">
    <property type="protein sequence ID" value="CAB4132362.1"/>
    <property type="molecule type" value="Genomic_DNA"/>
</dbReference>
<evidence type="ECO:0000313" key="5">
    <source>
        <dbReference type="EMBL" id="CAB4200605.1"/>
    </source>
</evidence>
<dbReference type="EMBL" id="LR796149">
    <property type="protein sequence ID" value="CAB4121561.1"/>
    <property type="molecule type" value="Genomic_DNA"/>
</dbReference>
<dbReference type="Pfam" id="PF13392">
    <property type="entry name" value="HNH_3"/>
    <property type="match status" value="1"/>
</dbReference>
<dbReference type="SUPFAM" id="SSF54060">
    <property type="entry name" value="His-Me finger endonucleases"/>
    <property type="match status" value="1"/>
</dbReference>
<evidence type="ECO:0000313" key="3">
    <source>
        <dbReference type="EMBL" id="CAB4126717.1"/>
    </source>
</evidence>
<dbReference type="EMBL" id="LR796201">
    <property type="protein sequence ID" value="CAB4126717.1"/>
    <property type="molecule type" value="Genomic_DNA"/>
</dbReference>
<organism evidence="5">
    <name type="scientific">uncultured Caudovirales phage</name>
    <dbReference type="NCBI Taxonomy" id="2100421"/>
    <lineage>
        <taxon>Viruses</taxon>
        <taxon>Duplodnaviria</taxon>
        <taxon>Heunggongvirae</taxon>
        <taxon>Uroviricota</taxon>
        <taxon>Caudoviricetes</taxon>
        <taxon>Peduoviridae</taxon>
        <taxon>Maltschvirus</taxon>
        <taxon>Maltschvirus maltsch</taxon>
    </lineage>
</organism>
<protein>
    <submittedName>
        <fullName evidence="5">RNA polymerase sigma-70 region 4</fullName>
    </submittedName>
</protein>
<evidence type="ECO:0000259" key="1">
    <source>
        <dbReference type="Pfam" id="PF13392"/>
    </source>
</evidence>
<proteinExistence type="predicted"/>